<dbReference type="SUPFAM" id="SSF56601">
    <property type="entry name" value="beta-lactamase/transpeptidase-like"/>
    <property type="match status" value="1"/>
</dbReference>
<keyword evidence="2" id="KW-0378">Hydrolase</keyword>
<accession>A0A4Y9ES46</accession>
<dbReference type="PROSITE" id="PS51318">
    <property type="entry name" value="TAT"/>
    <property type="match status" value="1"/>
</dbReference>
<dbReference type="InterPro" id="IPR012338">
    <property type="entry name" value="Beta-lactam/transpept-like"/>
</dbReference>
<dbReference type="GO" id="GO:0016787">
    <property type="term" value="F:hydrolase activity"/>
    <property type="evidence" value="ECO:0007669"/>
    <property type="project" value="UniProtKB-KW"/>
</dbReference>
<proteinExistence type="predicted"/>
<dbReference type="InterPro" id="IPR001466">
    <property type="entry name" value="Beta-lactam-related"/>
</dbReference>
<dbReference type="InterPro" id="IPR006311">
    <property type="entry name" value="TAT_signal"/>
</dbReference>
<keyword evidence="3" id="KW-1185">Reference proteome</keyword>
<evidence type="ECO:0000259" key="1">
    <source>
        <dbReference type="Pfam" id="PF00144"/>
    </source>
</evidence>
<name>A0A4Y9ES46_9SPHN</name>
<dbReference type="AlphaFoldDB" id="A0A4Y9ES46"/>
<gene>
    <name evidence="2" type="ORF">EUV02_01370</name>
</gene>
<dbReference type="PANTHER" id="PTHR46825:SF9">
    <property type="entry name" value="BETA-LACTAMASE-RELATED DOMAIN-CONTAINING PROTEIN"/>
    <property type="match status" value="1"/>
</dbReference>
<organism evidence="2 3">
    <name type="scientific">Glacieibacterium arshaanense</name>
    <dbReference type="NCBI Taxonomy" id="2511025"/>
    <lineage>
        <taxon>Bacteria</taxon>
        <taxon>Pseudomonadati</taxon>
        <taxon>Pseudomonadota</taxon>
        <taxon>Alphaproteobacteria</taxon>
        <taxon>Sphingomonadales</taxon>
        <taxon>Sphingosinicellaceae</taxon>
        <taxon>Glacieibacterium</taxon>
    </lineage>
</organism>
<dbReference type="Gene3D" id="3.40.710.10">
    <property type="entry name" value="DD-peptidase/beta-lactamase superfamily"/>
    <property type="match status" value="1"/>
</dbReference>
<dbReference type="EMBL" id="SIHO01000001">
    <property type="protein sequence ID" value="TFU05708.1"/>
    <property type="molecule type" value="Genomic_DNA"/>
</dbReference>
<dbReference type="OrthoDB" id="113033at2"/>
<dbReference type="Proteomes" id="UP000297737">
    <property type="component" value="Unassembled WGS sequence"/>
</dbReference>
<reference evidence="2 3" key="1">
    <citation type="submission" date="2019-02" db="EMBL/GenBank/DDBJ databases">
        <title>Polymorphobacter sp. isolated from the lake at the Tibet of China.</title>
        <authorList>
            <person name="Li A."/>
        </authorList>
    </citation>
    <scope>NUCLEOTIDE SEQUENCE [LARGE SCALE GENOMIC DNA]</scope>
    <source>
        <strain evidence="2 3">DJ1R-1</strain>
    </source>
</reference>
<comment type="caution">
    <text evidence="2">The sequence shown here is derived from an EMBL/GenBank/DDBJ whole genome shotgun (WGS) entry which is preliminary data.</text>
</comment>
<evidence type="ECO:0000313" key="2">
    <source>
        <dbReference type="EMBL" id="TFU05708.1"/>
    </source>
</evidence>
<feature type="domain" description="Beta-lactamase-related" evidence="1">
    <location>
        <begin position="71"/>
        <end position="367"/>
    </location>
</feature>
<dbReference type="Pfam" id="PF00144">
    <property type="entry name" value="Beta-lactamase"/>
    <property type="match status" value="1"/>
</dbReference>
<evidence type="ECO:0000313" key="3">
    <source>
        <dbReference type="Proteomes" id="UP000297737"/>
    </source>
</evidence>
<dbReference type="PANTHER" id="PTHR46825">
    <property type="entry name" value="D-ALANYL-D-ALANINE-CARBOXYPEPTIDASE/ENDOPEPTIDASE AMPH"/>
    <property type="match status" value="1"/>
</dbReference>
<dbReference type="InterPro" id="IPR050491">
    <property type="entry name" value="AmpC-like"/>
</dbReference>
<protein>
    <submittedName>
        <fullName evidence="2">Class A beta-lactamase-related serine hydrolase</fullName>
    </submittedName>
</protein>
<sequence>MSSRASRGHGMQINRRWALGLGAAASVALASAGRAATVGAARINVLAPGAGDAGAMLKALGDYAATEMNAWGLPGMTLSVRGPKGLRAVMTLGLSDIERGLPVRPDQLFQIGSISKSLVALCLYRLAAQGRLNLDAPMAEVLPGVPLPVPVTVQQLLEHSSGLAHDAPLFPRVNGNMLWTGFTPGTRFSYSNTGYDLLGHVVSQITGKTYAAACRELVLVPLGMTHAEPVIVARDRPRYAIGYVPTLGDRVYFPGAEWTAGPWFDADIPAGSVAATPADMLRYLDMLAQLAAGKGGALMTDALAKRFVTATVDAPDFGKGARYGAGLATIDIDDHKCLHHTGGMISFSSSMMFDAAVDGGVFASSNVGNINYRPREITRYGCRLLRAYAEGKPLPETPAVRTQPPVEDPINYIGNYRAANGSAIDIVPYFDGIAVRVGSVYGSMKPIGATNFLTDHPALYAHEIAFDAGSTTRDRLWWGGTLYGRDAPLATPPVPAKLAARAGSYYSSDSWVGGISVVARGDTLVAEGAGPLSESPDGSWRFADSEMAAERLWFDAPLAGRMQRASFSGGDMWRFNDV</sequence>